<feature type="region of interest" description="Disordered" evidence="5">
    <location>
        <begin position="67"/>
        <end position="89"/>
    </location>
</feature>
<dbReference type="PANTHER" id="PTHR46910:SF3">
    <property type="entry name" value="HALOTOLERANCE PROTEIN 9-RELATED"/>
    <property type="match status" value="1"/>
</dbReference>
<evidence type="ECO:0000259" key="6">
    <source>
        <dbReference type="PROSITE" id="PS50048"/>
    </source>
</evidence>
<feature type="domain" description="Zn(2)-C6 fungal-type" evidence="6">
    <location>
        <begin position="26"/>
        <end position="55"/>
    </location>
</feature>
<dbReference type="SMART" id="SM00066">
    <property type="entry name" value="GAL4"/>
    <property type="match status" value="1"/>
</dbReference>
<proteinExistence type="predicted"/>
<dbReference type="GO" id="GO:0008270">
    <property type="term" value="F:zinc ion binding"/>
    <property type="evidence" value="ECO:0007669"/>
    <property type="project" value="InterPro"/>
</dbReference>
<evidence type="ECO:0000256" key="3">
    <source>
        <dbReference type="ARBA" id="ARBA00023125"/>
    </source>
</evidence>
<dbReference type="Proteomes" id="UP000078561">
    <property type="component" value="Unassembled WGS sequence"/>
</dbReference>
<evidence type="ECO:0000256" key="5">
    <source>
        <dbReference type="SAM" id="MobiDB-lite"/>
    </source>
</evidence>
<reference evidence="7" key="1">
    <citation type="submission" date="2016-04" db="EMBL/GenBank/DDBJ databases">
        <authorList>
            <person name="Evans L.H."/>
            <person name="Alamgir A."/>
            <person name="Owens N."/>
            <person name="Weber N.D."/>
            <person name="Virtaneva K."/>
            <person name="Barbian K."/>
            <person name="Babar A."/>
            <person name="Rosenke K."/>
        </authorList>
    </citation>
    <scope>NUCLEOTIDE SEQUENCE [LARGE SCALE GENOMIC DNA]</scope>
    <source>
        <strain evidence="7">CBS 101.48</strain>
    </source>
</reference>
<dbReference type="OMA" id="IRPCATI"/>
<keyword evidence="8" id="KW-1185">Reference proteome</keyword>
<dbReference type="OrthoDB" id="4161332at2759"/>
<dbReference type="CDD" id="cd12148">
    <property type="entry name" value="fungal_TF_MHR"/>
    <property type="match status" value="1"/>
</dbReference>
<keyword evidence="2" id="KW-0479">Metal-binding</keyword>
<sequence>MPPSASLKKRARKDDTAKKRYKVGRACYSCRSKKIKCDGIQPCMQCKARRLLCTFSADGVMDEDDIAANESPVSSPPSSQQQQHHSSMETHQPLLETTIKTLDSLCTTSTWSGGWHIDQDLLTGAPPPSCTLSQLLAAPTPLSNSNRLMPSKKIQRQLVDLYYQHNYPLFHTLPKDLFLGYFDQDALTISPLLLYAMFAHAAASVALESDTMADDYFDMTKELLAASLDVPSLSTVVALCLMSLYEPKHGGGACLSLSYSAMAFRMCHQLGPSLVEEPKVTELRKRVVWCCYCLDKITSISVGGPWMMRRQDITLDLPRCLWPNEDQEQMECFVAMIKLMQMAEHTLTPKKYGDNDRPQWTAALRFDTELTHWLHSLPLHLQWVPTASPRNVWITHFHLLFHMIQQRILLPFASHPALYLRCLTVADPLIQLTQHVANHPTSILSFTLTGTAIKMAASVALLNCTHGDTTIALHARSLLRRSLHSLTTLLQDRSLAGMERFLSRVNESLQGAPAVGPSENTNASDLLNTPHLWQNASQSDLFDFLNSPDLMAPSSIDALLYKSHMDDLQYMTNPTFSMPPLPNSCRETSDLWSTTTSKPSMNIGLGVYASAHQHHNDVLRGRLD</sequence>
<dbReference type="GO" id="GO:0006351">
    <property type="term" value="P:DNA-templated transcription"/>
    <property type="evidence" value="ECO:0007669"/>
    <property type="project" value="InterPro"/>
</dbReference>
<dbReference type="SMART" id="SM00906">
    <property type="entry name" value="Fungal_trans"/>
    <property type="match status" value="1"/>
</dbReference>
<gene>
    <name evidence="7" type="primary">ABSGL_08631.1 scaffold 10421</name>
</gene>
<keyword evidence="3" id="KW-0238">DNA-binding</keyword>
<dbReference type="PROSITE" id="PS50048">
    <property type="entry name" value="ZN2_CY6_FUNGAL_2"/>
    <property type="match status" value="1"/>
</dbReference>
<dbReference type="Pfam" id="PF00172">
    <property type="entry name" value="Zn_clus"/>
    <property type="match status" value="1"/>
</dbReference>
<evidence type="ECO:0000256" key="1">
    <source>
        <dbReference type="ARBA" id="ARBA00004123"/>
    </source>
</evidence>
<dbReference type="InterPro" id="IPR001138">
    <property type="entry name" value="Zn2Cys6_DnaBD"/>
</dbReference>
<organism evidence="7">
    <name type="scientific">Absidia glauca</name>
    <name type="common">Pin mould</name>
    <dbReference type="NCBI Taxonomy" id="4829"/>
    <lineage>
        <taxon>Eukaryota</taxon>
        <taxon>Fungi</taxon>
        <taxon>Fungi incertae sedis</taxon>
        <taxon>Mucoromycota</taxon>
        <taxon>Mucoromycotina</taxon>
        <taxon>Mucoromycetes</taxon>
        <taxon>Mucorales</taxon>
        <taxon>Cunninghamellaceae</taxon>
        <taxon>Absidia</taxon>
    </lineage>
</organism>
<evidence type="ECO:0000256" key="4">
    <source>
        <dbReference type="ARBA" id="ARBA00023242"/>
    </source>
</evidence>
<evidence type="ECO:0000313" key="8">
    <source>
        <dbReference type="Proteomes" id="UP000078561"/>
    </source>
</evidence>
<name>A0A168PQU8_ABSGL</name>
<dbReference type="InParanoid" id="A0A168PQU8"/>
<dbReference type="EMBL" id="LT554016">
    <property type="protein sequence ID" value="SAM02815.1"/>
    <property type="molecule type" value="Genomic_DNA"/>
</dbReference>
<evidence type="ECO:0000313" key="7">
    <source>
        <dbReference type="EMBL" id="SAM02815.1"/>
    </source>
</evidence>
<keyword evidence="4" id="KW-0539">Nucleus</keyword>
<comment type="subcellular location">
    <subcellularLocation>
        <location evidence="1">Nucleus</location>
    </subcellularLocation>
</comment>
<dbReference type="PANTHER" id="PTHR46910">
    <property type="entry name" value="TRANSCRIPTION FACTOR PDR1"/>
    <property type="match status" value="1"/>
</dbReference>
<feature type="compositionally biased region" description="Low complexity" evidence="5">
    <location>
        <begin position="71"/>
        <end position="85"/>
    </location>
</feature>
<dbReference type="CDD" id="cd00067">
    <property type="entry name" value="GAL4"/>
    <property type="match status" value="1"/>
</dbReference>
<dbReference type="PROSITE" id="PS00463">
    <property type="entry name" value="ZN2_CY6_FUNGAL_1"/>
    <property type="match status" value="1"/>
</dbReference>
<dbReference type="InterPro" id="IPR050987">
    <property type="entry name" value="AtrR-like"/>
</dbReference>
<evidence type="ECO:0000256" key="2">
    <source>
        <dbReference type="ARBA" id="ARBA00022723"/>
    </source>
</evidence>
<dbReference type="InterPro" id="IPR036864">
    <property type="entry name" value="Zn2-C6_fun-type_DNA-bd_sf"/>
</dbReference>
<dbReference type="STRING" id="4829.A0A168PQU8"/>
<dbReference type="GO" id="GO:0000981">
    <property type="term" value="F:DNA-binding transcription factor activity, RNA polymerase II-specific"/>
    <property type="evidence" value="ECO:0007669"/>
    <property type="project" value="InterPro"/>
</dbReference>
<dbReference type="Gene3D" id="4.10.240.10">
    <property type="entry name" value="Zn(2)-C6 fungal-type DNA-binding domain"/>
    <property type="match status" value="1"/>
</dbReference>
<dbReference type="AlphaFoldDB" id="A0A168PQU8"/>
<dbReference type="InterPro" id="IPR007219">
    <property type="entry name" value="XnlR_reg_dom"/>
</dbReference>
<dbReference type="Pfam" id="PF04082">
    <property type="entry name" value="Fungal_trans"/>
    <property type="match status" value="1"/>
</dbReference>
<accession>A0A168PQU8</accession>
<protein>
    <recommendedName>
        <fullName evidence="6">Zn(2)-C6 fungal-type domain-containing protein</fullName>
    </recommendedName>
</protein>
<dbReference type="SUPFAM" id="SSF57701">
    <property type="entry name" value="Zn2/Cys6 DNA-binding domain"/>
    <property type="match status" value="1"/>
</dbReference>
<dbReference type="GO" id="GO:0003677">
    <property type="term" value="F:DNA binding"/>
    <property type="evidence" value="ECO:0007669"/>
    <property type="project" value="UniProtKB-KW"/>
</dbReference>
<dbReference type="GO" id="GO:0005634">
    <property type="term" value="C:nucleus"/>
    <property type="evidence" value="ECO:0007669"/>
    <property type="project" value="UniProtKB-SubCell"/>
</dbReference>